<dbReference type="EnsemblMetazoa" id="PPA09823.1">
    <property type="protein sequence ID" value="PPA09823.1"/>
    <property type="gene ID" value="WBGene00099377"/>
</dbReference>
<dbReference type="AlphaFoldDB" id="A0A2A6B7S8"/>
<dbReference type="Proteomes" id="UP000005239">
    <property type="component" value="Unassembled WGS sequence"/>
</dbReference>
<name>A0A2A6B7S8_PRIPA</name>
<evidence type="ECO:0000313" key="2">
    <source>
        <dbReference type="Proteomes" id="UP000005239"/>
    </source>
</evidence>
<protein>
    <submittedName>
        <fullName evidence="1">Uncharacterized protein</fullName>
    </submittedName>
</protein>
<accession>A0A8R1YAE8</accession>
<accession>A0A2A6B7S8</accession>
<sequence>MKFLLPLILLPLILCHNDFVPWSFGLTWNKIVYTGPGSAAMDLAFRAARSDQINKVYQNPMMPSQIPRAQQSGLHTQIEAVYVEANCVGISNAPGTANFDFVAVGKCVPKPLGKRVLYRVAEDKTPDAKSNKISAWKIRDVGLYEIVLG</sequence>
<evidence type="ECO:0000313" key="1">
    <source>
        <dbReference type="EnsemblMetazoa" id="PPA09823.1"/>
    </source>
</evidence>
<keyword evidence="2" id="KW-1185">Reference proteome</keyword>
<organism evidence="1 2">
    <name type="scientific">Pristionchus pacificus</name>
    <name type="common">Parasitic nematode worm</name>
    <dbReference type="NCBI Taxonomy" id="54126"/>
    <lineage>
        <taxon>Eukaryota</taxon>
        <taxon>Metazoa</taxon>
        <taxon>Ecdysozoa</taxon>
        <taxon>Nematoda</taxon>
        <taxon>Chromadorea</taxon>
        <taxon>Rhabditida</taxon>
        <taxon>Rhabditina</taxon>
        <taxon>Diplogasteromorpha</taxon>
        <taxon>Diplogasteroidea</taxon>
        <taxon>Neodiplogasteridae</taxon>
        <taxon>Pristionchus</taxon>
    </lineage>
</organism>
<gene>
    <name evidence="1" type="primary">WBGene00099377</name>
</gene>
<reference evidence="1" key="2">
    <citation type="submission" date="2022-06" db="UniProtKB">
        <authorList>
            <consortium name="EnsemblMetazoa"/>
        </authorList>
    </citation>
    <scope>IDENTIFICATION</scope>
    <source>
        <strain evidence="1">PS312</strain>
    </source>
</reference>
<proteinExistence type="predicted"/>
<reference evidence="2" key="1">
    <citation type="journal article" date="2008" name="Nat. Genet.">
        <title>The Pristionchus pacificus genome provides a unique perspective on nematode lifestyle and parasitism.</title>
        <authorList>
            <person name="Dieterich C."/>
            <person name="Clifton S.W."/>
            <person name="Schuster L.N."/>
            <person name="Chinwalla A."/>
            <person name="Delehaunty K."/>
            <person name="Dinkelacker I."/>
            <person name="Fulton L."/>
            <person name="Fulton R."/>
            <person name="Godfrey J."/>
            <person name="Minx P."/>
            <person name="Mitreva M."/>
            <person name="Roeseler W."/>
            <person name="Tian H."/>
            <person name="Witte H."/>
            <person name="Yang S.P."/>
            <person name="Wilson R.K."/>
            <person name="Sommer R.J."/>
        </authorList>
    </citation>
    <scope>NUCLEOTIDE SEQUENCE [LARGE SCALE GENOMIC DNA]</scope>
    <source>
        <strain evidence="2">PS312</strain>
    </source>
</reference>